<dbReference type="AlphaFoldDB" id="A0A6I5KNV2"/>
<organism evidence="2 3">
    <name type="scientific">Flagellimonas sediminis</name>
    <dbReference type="NCBI Taxonomy" id="2696468"/>
    <lineage>
        <taxon>Bacteria</taxon>
        <taxon>Pseudomonadati</taxon>
        <taxon>Bacteroidota</taxon>
        <taxon>Flavobacteriia</taxon>
        <taxon>Flavobacteriales</taxon>
        <taxon>Flavobacteriaceae</taxon>
        <taxon>Flagellimonas</taxon>
    </lineage>
</organism>
<evidence type="ECO:0000256" key="1">
    <source>
        <dbReference type="SAM" id="SignalP"/>
    </source>
</evidence>
<comment type="caution">
    <text evidence="2">The sequence shown here is derived from an EMBL/GenBank/DDBJ whole genome shotgun (WGS) entry which is preliminary data.</text>
</comment>
<keyword evidence="3" id="KW-1185">Reference proteome</keyword>
<feature type="chain" id="PRO_5026198666" description="Lipocalin-like domain-containing protein" evidence="1">
    <location>
        <begin position="22"/>
        <end position="125"/>
    </location>
</feature>
<reference evidence="2 3" key="1">
    <citation type="submission" date="2020-01" db="EMBL/GenBank/DDBJ databases">
        <title>Muricauda sediminis sp.nov. 40Bstr401.</title>
        <authorList>
            <person name="Xue Z."/>
            <person name="Zhu S."/>
            <person name="Ren N."/>
            <person name="Chen T."/>
            <person name="Chen X."/>
            <person name="Chen J."/>
            <person name="Yang J."/>
        </authorList>
    </citation>
    <scope>NUCLEOTIDE SEQUENCE [LARGE SCALE GENOMIC DNA]</scope>
    <source>
        <strain evidence="2 3">40Bstr401</strain>
    </source>
</reference>
<name>A0A6I5KNV2_9FLAO</name>
<proteinExistence type="predicted"/>
<dbReference type="PROSITE" id="PS51257">
    <property type="entry name" value="PROKAR_LIPOPROTEIN"/>
    <property type="match status" value="1"/>
</dbReference>
<keyword evidence="1" id="KW-0732">Signal</keyword>
<accession>A0A6I5KNV2</accession>
<dbReference type="EMBL" id="JAAAMI010000001">
    <property type="protein sequence ID" value="NDV42554.1"/>
    <property type="molecule type" value="Genomic_DNA"/>
</dbReference>
<evidence type="ECO:0000313" key="3">
    <source>
        <dbReference type="Proteomes" id="UP000468707"/>
    </source>
</evidence>
<evidence type="ECO:0008006" key="4">
    <source>
        <dbReference type="Google" id="ProtNLM"/>
    </source>
</evidence>
<dbReference type="RefSeq" id="WP_163633354.1">
    <property type="nucleotide sequence ID" value="NZ_JAAAMI010000001.1"/>
</dbReference>
<evidence type="ECO:0000313" key="2">
    <source>
        <dbReference type="EMBL" id="NDV42554.1"/>
    </source>
</evidence>
<sequence>MKQFVKCAMFLLALVALSCSKGDDNTDDIDLYTGQWMGNVTGDDGGTLSFFIYENGSVTGDFFTNGTQTPISTSGNVNTTGSLSITFSTNEIKGSLSGKLTETSGNGTWTITSNQTEGTWTATKK</sequence>
<protein>
    <recommendedName>
        <fullName evidence="4">Lipocalin-like domain-containing protein</fullName>
    </recommendedName>
</protein>
<gene>
    <name evidence="2" type="ORF">GTK07_04380</name>
</gene>
<feature type="signal peptide" evidence="1">
    <location>
        <begin position="1"/>
        <end position="21"/>
    </location>
</feature>
<dbReference type="Proteomes" id="UP000468707">
    <property type="component" value="Unassembled WGS sequence"/>
</dbReference>